<keyword evidence="2" id="KW-0732">Signal</keyword>
<reference evidence="3 4" key="1">
    <citation type="submission" date="2015-08" db="EMBL/GenBank/DDBJ databases">
        <title>Ancestral chromatin configuration constrains chromatin evolution on differentiating sex chromosomes in Drosophila.</title>
        <authorList>
            <person name="Zhou Q."/>
            <person name="Bachtrog D."/>
        </authorList>
    </citation>
    <scope>NUCLEOTIDE SEQUENCE [LARGE SCALE GENOMIC DNA]</scope>
    <source>
        <tissue evidence="3">Whole larvae</tissue>
    </source>
</reference>
<evidence type="ECO:0000256" key="2">
    <source>
        <dbReference type="SAM" id="SignalP"/>
    </source>
</evidence>
<accession>A0A0M4ENR6</accession>
<evidence type="ECO:0000313" key="3">
    <source>
        <dbReference type="EMBL" id="ALC43642.1"/>
    </source>
</evidence>
<dbReference type="OrthoDB" id="6436213at2759"/>
<organism evidence="3 4">
    <name type="scientific">Drosophila busckii</name>
    <name type="common">Fruit fly</name>
    <dbReference type="NCBI Taxonomy" id="30019"/>
    <lineage>
        <taxon>Eukaryota</taxon>
        <taxon>Metazoa</taxon>
        <taxon>Ecdysozoa</taxon>
        <taxon>Arthropoda</taxon>
        <taxon>Hexapoda</taxon>
        <taxon>Insecta</taxon>
        <taxon>Pterygota</taxon>
        <taxon>Neoptera</taxon>
        <taxon>Endopterygota</taxon>
        <taxon>Diptera</taxon>
        <taxon>Brachycera</taxon>
        <taxon>Muscomorpha</taxon>
        <taxon>Ephydroidea</taxon>
        <taxon>Drosophilidae</taxon>
        <taxon>Drosophila</taxon>
    </lineage>
</organism>
<dbReference type="Proteomes" id="UP000494163">
    <property type="component" value="Chromosome 3L"/>
</dbReference>
<dbReference type="AlphaFoldDB" id="A0A0M4ENR6"/>
<feature type="chain" id="PRO_5005793539" evidence="2">
    <location>
        <begin position="18"/>
        <end position="129"/>
    </location>
</feature>
<keyword evidence="4" id="KW-1185">Reference proteome</keyword>
<dbReference type="EMBL" id="CP012525">
    <property type="protein sequence ID" value="ALC43642.1"/>
    <property type="molecule type" value="Genomic_DNA"/>
</dbReference>
<feature type="region of interest" description="Disordered" evidence="1">
    <location>
        <begin position="35"/>
        <end position="56"/>
    </location>
</feature>
<dbReference type="InterPro" id="IPR000618">
    <property type="entry name" value="Insect_cuticle"/>
</dbReference>
<name>A0A0M4ENR6_DROBS</name>
<dbReference type="Pfam" id="PF00379">
    <property type="entry name" value="Chitin_bind_4"/>
    <property type="match status" value="1"/>
</dbReference>
<feature type="signal peptide" evidence="2">
    <location>
        <begin position="1"/>
        <end position="17"/>
    </location>
</feature>
<protein>
    <submittedName>
        <fullName evidence="3">CG13022</fullName>
    </submittedName>
</protein>
<proteinExistence type="predicted"/>
<evidence type="ECO:0000256" key="1">
    <source>
        <dbReference type="SAM" id="MobiDB-lite"/>
    </source>
</evidence>
<evidence type="ECO:0000313" key="4">
    <source>
        <dbReference type="Proteomes" id="UP000494163"/>
    </source>
</evidence>
<gene>
    <name evidence="3" type="ORF">Dbus_chr3Lg808</name>
</gene>
<sequence>MLLGLLLISLSLTLAQSAQVWMQFNGQQLAYDTDGRNDLSPNYEQHAPLATPTSASKPTIDFSTAQMSHTQHTDDQGIVFGKYSYYDAAGYHELSYKAGAGIGFVVMGGNLAKPSAQTQTVAAPAWQYA</sequence>